<dbReference type="Gene3D" id="1.10.10.10">
    <property type="entry name" value="Winged helix-like DNA-binding domain superfamily/Winged helix DNA-binding domain"/>
    <property type="match status" value="1"/>
</dbReference>
<name>A0A323URW2_9RHOO</name>
<protein>
    <submittedName>
        <fullName evidence="6">Homoprotocatechuate degradation operon regulator HpaR</fullName>
    </submittedName>
</protein>
<dbReference type="SMART" id="SM00347">
    <property type="entry name" value="HTH_MARR"/>
    <property type="match status" value="1"/>
</dbReference>
<dbReference type="AlphaFoldDB" id="A0A323URW2"/>
<dbReference type="PROSITE" id="PS01117">
    <property type="entry name" value="HTH_MARR_1"/>
    <property type="match status" value="1"/>
</dbReference>
<dbReference type="Pfam" id="PF12802">
    <property type="entry name" value="MarR_2"/>
    <property type="match status" value="1"/>
</dbReference>
<feature type="compositionally biased region" description="Basic residues" evidence="4">
    <location>
        <begin position="178"/>
        <end position="189"/>
    </location>
</feature>
<evidence type="ECO:0000256" key="1">
    <source>
        <dbReference type="ARBA" id="ARBA00023015"/>
    </source>
</evidence>
<dbReference type="GO" id="GO:0006950">
    <property type="term" value="P:response to stress"/>
    <property type="evidence" value="ECO:0007669"/>
    <property type="project" value="TreeGrafter"/>
</dbReference>
<accession>A0A323URW2</accession>
<dbReference type="InterPro" id="IPR012712">
    <property type="entry name" value="HpaR/FarR"/>
</dbReference>
<dbReference type="Proteomes" id="UP000248259">
    <property type="component" value="Unassembled WGS sequence"/>
</dbReference>
<dbReference type="OrthoDB" id="8588347at2"/>
<dbReference type="PANTHER" id="PTHR33164:SF13">
    <property type="entry name" value="4-HYDROXYPHENYLACETATE CATABOLISM PROTEIN"/>
    <property type="match status" value="1"/>
</dbReference>
<dbReference type="RefSeq" id="WP_110527606.1">
    <property type="nucleotide sequence ID" value="NZ_QKOE01000016.1"/>
</dbReference>
<dbReference type="EMBL" id="QKOE01000016">
    <property type="protein sequence ID" value="PZA15199.1"/>
    <property type="molecule type" value="Genomic_DNA"/>
</dbReference>
<evidence type="ECO:0000313" key="6">
    <source>
        <dbReference type="EMBL" id="PZA15199.1"/>
    </source>
</evidence>
<evidence type="ECO:0000256" key="4">
    <source>
        <dbReference type="SAM" id="MobiDB-lite"/>
    </source>
</evidence>
<dbReference type="PROSITE" id="PS50995">
    <property type="entry name" value="HTH_MARR_2"/>
    <property type="match status" value="1"/>
</dbReference>
<dbReference type="PANTHER" id="PTHR33164">
    <property type="entry name" value="TRANSCRIPTIONAL REGULATOR, MARR FAMILY"/>
    <property type="match status" value="1"/>
</dbReference>
<dbReference type="GO" id="GO:0003677">
    <property type="term" value="F:DNA binding"/>
    <property type="evidence" value="ECO:0007669"/>
    <property type="project" value="UniProtKB-KW"/>
</dbReference>
<gene>
    <name evidence="6" type="primary">hpaR</name>
    <name evidence="6" type="ORF">DNK49_17780</name>
</gene>
<proteinExistence type="predicted"/>
<feature type="region of interest" description="Disordered" evidence="4">
    <location>
        <begin position="161"/>
        <end position="189"/>
    </location>
</feature>
<dbReference type="NCBIfam" id="TIGR02337">
    <property type="entry name" value="HpaR"/>
    <property type="match status" value="1"/>
</dbReference>
<keyword evidence="7" id="KW-1185">Reference proteome</keyword>
<dbReference type="InterPro" id="IPR036390">
    <property type="entry name" value="WH_DNA-bd_sf"/>
</dbReference>
<keyword evidence="1" id="KW-0805">Transcription regulation</keyword>
<dbReference type="GO" id="GO:0003700">
    <property type="term" value="F:DNA-binding transcription factor activity"/>
    <property type="evidence" value="ECO:0007669"/>
    <property type="project" value="InterPro"/>
</dbReference>
<evidence type="ECO:0000259" key="5">
    <source>
        <dbReference type="PROSITE" id="PS50995"/>
    </source>
</evidence>
<dbReference type="InterPro" id="IPR000835">
    <property type="entry name" value="HTH_MarR-typ"/>
</dbReference>
<evidence type="ECO:0000313" key="7">
    <source>
        <dbReference type="Proteomes" id="UP000248259"/>
    </source>
</evidence>
<dbReference type="InterPro" id="IPR023187">
    <property type="entry name" value="Tscrpt_reg_MarR-type_CS"/>
</dbReference>
<dbReference type="SUPFAM" id="SSF46785">
    <property type="entry name" value="Winged helix' DNA-binding domain"/>
    <property type="match status" value="1"/>
</dbReference>
<keyword evidence="3" id="KW-0804">Transcription</keyword>
<sequence length="189" mass="21295">MPRKIVFRNLPLLLLRARESVLAHFRPILTHYGLTEQQWRVMRALSEQEELEPWQICEACQILSPSLAGVLARMEDVGLVERRRVPEDQRRVLVRLTEHSQSLVLQIAPLIEAQYHLIEQAIGKDMLDNIYATLDRLLVFESTPVEHVVLPRVSDVAGGLSGEGRSRVGNGVPTRRAGVSKRKPKAVGA</sequence>
<dbReference type="InterPro" id="IPR036388">
    <property type="entry name" value="WH-like_DNA-bd_sf"/>
</dbReference>
<dbReference type="GO" id="GO:0045892">
    <property type="term" value="P:negative regulation of DNA-templated transcription"/>
    <property type="evidence" value="ECO:0007669"/>
    <property type="project" value="InterPro"/>
</dbReference>
<evidence type="ECO:0000256" key="2">
    <source>
        <dbReference type="ARBA" id="ARBA00023125"/>
    </source>
</evidence>
<evidence type="ECO:0000256" key="3">
    <source>
        <dbReference type="ARBA" id="ARBA00023163"/>
    </source>
</evidence>
<dbReference type="InterPro" id="IPR039422">
    <property type="entry name" value="MarR/SlyA-like"/>
</dbReference>
<comment type="caution">
    <text evidence="6">The sequence shown here is derived from an EMBL/GenBank/DDBJ whole genome shotgun (WGS) entry which is preliminary data.</text>
</comment>
<feature type="domain" description="HTH marR-type" evidence="5">
    <location>
        <begin position="7"/>
        <end position="139"/>
    </location>
</feature>
<dbReference type="PRINTS" id="PR00598">
    <property type="entry name" value="HTHMARR"/>
</dbReference>
<organism evidence="6 7">
    <name type="scientific">Parazoarcus communis SWub3 = DSM 12120</name>
    <dbReference type="NCBI Taxonomy" id="1121029"/>
    <lineage>
        <taxon>Bacteria</taxon>
        <taxon>Pseudomonadati</taxon>
        <taxon>Pseudomonadota</taxon>
        <taxon>Betaproteobacteria</taxon>
        <taxon>Rhodocyclales</taxon>
        <taxon>Zoogloeaceae</taxon>
        <taxon>Parazoarcus</taxon>
    </lineage>
</organism>
<keyword evidence="2" id="KW-0238">DNA-binding</keyword>
<reference evidence="6 7" key="1">
    <citation type="submission" date="2018-06" db="EMBL/GenBank/DDBJ databases">
        <title>Azoarcus communis strain SWub3 genome.</title>
        <authorList>
            <person name="Zorraquino Salvo V."/>
            <person name="Toubiana D."/>
            <person name="Blumwald E."/>
        </authorList>
    </citation>
    <scope>NUCLEOTIDE SEQUENCE [LARGE SCALE GENOMIC DNA]</scope>
    <source>
        <strain evidence="6 7">SWub3</strain>
    </source>
</reference>